<feature type="region of interest" description="Disordered" evidence="1">
    <location>
        <begin position="98"/>
        <end position="120"/>
    </location>
</feature>
<accession>A0A0B2V8W0</accession>
<reference evidence="2 3" key="1">
    <citation type="submission" date="2014-11" db="EMBL/GenBank/DDBJ databases">
        <title>Genetic blueprint of the zoonotic pathogen Toxocara canis.</title>
        <authorList>
            <person name="Zhu X.-Q."/>
            <person name="Korhonen P.K."/>
            <person name="Cai H."/>
            <person name="Young N.D."/>
            <person name="Nejsum P."/>
            <person name="von Samson-Himmelstjerna G."/>
            <person name="Boag P.R."/>
            <person name="Tan P."/>
            <person name="Li Q."/>
            <person name="Min J."/>
            <person name="Yang Y."/>
            <person name="Wang X."/>
            <person name="Fang X."/>
            <person name="Hall R.S."/>
            <person name="Hofmann A."/>
            <person name="Sternberg P.W."/>
            <person name="Jex A.R."/>
            <person name="Gasser R.B."/>
        </authorList>
    </citation>
    <scope>NUCLEOTIDE SEQUENCE [LARGE SCALE GENOMIC DNA]</scope>
    <source>
        <strain evidence="2">PN_DK_2014</strain>
    </source>
</reference>
<dbReference type="EMBL" id="JPKZ01002206">
    <property type="protein sequence ID" value="KHN77978.1"/>
    <property type="molecule type" value="Genomic_DNA"/>
</dbReference>
<evidence type="ECO:0000313" key="3">
    <source>
        <dbReference type="Proteomes" id="UP000031036"/>
    </source>
</evidence>
<dbReference type="AlphaFoldDB" id="A0A0B2V8W0"/>
<proteinExistence type="predicted"/>
<name>A0A0B2V8W0_TOXCA</name>
<feature type="compositionally biased region" description="Polar residues" evidence="1">
    <location>
        <begin position="98"/>
        <end position="108"/>
    </location>
</feature>
<organism evidence="2 3">
    <name type="scientific">Toxocara canis</name>
    <name type="common">Canine roundworm</name>
    <dbReference type="NCBI Taxonomy" id="6265"/>
    <lineage>
        <taxon>Eukaryota</taxon>
        <taxon>Metazoa</taxon>
        <taxon>Ecdysozoa</taxon>
        <taxon>Nematoda</taxon>
        <taxon>Chromadorea</taxon>
        <taxon>Rhabditida</taxon>
        <taxon>Spirurina</taxon>
        <taxon>Ascaridomorpha</taxon>
        <taxon>Ascaridoidea</taxon>
        <taxon>Toxocaridae</taxon>
        <taxon>Toxocara</taxon>
    </lineage>
</organism>
<keyword evidence="3" id="KW-1185">Reference proteome</keyword>
<comment type="caution">
    <text evidence="2">The sequence shown here is derived from an EMBL/GenBank/DDBJ whole genome shotgun (WGS) entry which is preliminary data.</text>
</comment>
<protein>
    <submittedName>
        <fullName evidence="2">Uncharacterized protein</fullName>
    </submittedName>
</protein>
<dbReference type="OrthoDB" id="10501329at2759"/>
<evidence type="ECO:0000256" key="1">
    <source>
        <dbReference type="SAM" id="MobiDB-lite"/>
    </source>
</evidence>
<sequence>MCIEIVGTPARIASQRFSKRDNQDCSVAHLFDFTLSYSLVRIFPATMSLGMEVLQPLNGKRLAAHRDSLEEGGMLIKRFRGEPHAQNVTPMAQQQHPNINSSVANTPQKHAEANNGATSSSSMLSAEEMNAWIVHGGYSPRVVQSYCRPDVGAIYRGDCY</sequence>
<evidence type="ECO:0000313" key="2">
    <source>
        <dbReference type="EMBL" id="KHN77978.1"/>
    </source>
</evidence>
<dbReference type="Proteomes" id="UP000031036">
    <property type="component" value="Unassembled WGS sequence"/>
</dbReference>
<gene>
    <name evidence="2" type="ORF">Tcan_18596</name>
</gene>